<accession>A0ABW5AXK6</accession>
<dbReference type="Pfam" id="PF02469">
    <property type="entry name" value="Fasciclin"/>
    <property type="match status" value="1"/>
</dbReference>
<dbReference type="InterPro" id="IPR000782">
    <property type="entry name" value="FAS1_domain"/>
</dbReference>
<dbReference type="Proteomes" id="UP001597344">
    <property type="component" value="Unassembled WGS sequence"/>
</dbReference>
<dbReference type="PROSITE" id="PS50213">
    <property type="entry name" value="FAS1"/>
    <property type="match status" value="1"/>
</dbReference>
<dbReference type="InterPro" id="IPR050904">
    <property type="entry name" value="Adhesion/Biosynth-related"/>
</dbReference>
<comment type="caution">
    <text evidence="2">The sequence shown here is derived from an EMBL/GenBank/DDBJ whole genome shotgun (WGS) entry which is preliminary data.</text>
</comment>
<dbReference type="SUPFAM" id="SSF82153">
    <property type="entry name" value="FAS1 domain"/>
    <property type="match status" value="1"/>
</dbReference>
<protein>
    <submittedName>
        <fullName evidence="2">Fasciclin domain-containing protein</fullName>
    </submittedName>
</protein>
<sequence>MKIQNISTVLALSALVFTTSCDMIKMNVSQQDGDDKLIAQNITDIEKVEEKLPTITEFVSVDKGFSRFVAALKVTELDKILNEEKGYTVFAPINTAFDGFSEGVVEKLLKPENKDQLAEIIKYHIIPSVITKEDIITAINEGRGSVPLRTLGGKKLTASLKGNSIFLIDEMGNGGKLITTDVEAANGFINTIDGVMQPKK</sequence>
<proteinExistence type="predicted"/>
<dbReference type="RefSeq" id="WP_378320765.1">
    <property type="nucleotide sequence ID" value="NZ_JBHUHY010000015.1"/>
</dbReference>
<dbReference type="PANTHER" id="PTHR10900">
    <property type="entry name" value="PERIOSTIN-RELATED"/>
    <property type="match status" value="1"/>
</dbReference>
<dbReference type="EMBL" id="JBHUHY010000015">
    <property type="protein sequence ID" value="MFD2187754.1"/>
    <property type="molecule type" value="Genomic_DNA"/>
</dbReference>
<dbReference type="PANTHER" id="PTHR10900:SF77">
    <property type="entry name" value="FI19380P1"/>
    <property type="match status" value="1"/>
</dbReference>
<evidence type="ECO:0000313" key="2">
    <source>
        <dbReference type="EMBL" id="MFD2187754.1"/>
    </source>
</evidence>
<evidence type="ECO:0000313" key="3">
    <source>
        <dbReference type="Proteomes" id="UP001597344"/>
    </source>
</evidence>
<organism evidence="2 3">
    <name type="scientific">Aquimarina celericrescens</name>
    <dbReference type="NCBI Taxonomy" id="1964542"/>
    <lineage>
        <taxon>Bacteria</taxon>
        <taxon>Pseudomonadati</taxon>
        <taxon>Bacteroidota</taxon>
        <taxon>Flavobacteriia</taxon>
        <taxon>Flavobacteriales</taxon>
        <taxon>Flavobacteriaceae</taxon>
        <taxon>Aquimarina</taxon>
    </lineage>
</organism>
<dbReference type="SMART" id="SM00554">
    <property type="entry name" value="FAS1"/>
    <property type="match status" value="1"/>
</dbReference>
<reference evidence="3" key="1">
    <citation type="journal article" date="2019" name="Int. J. Syst. Evol. Microbiol.">
        <title>The Global Catalogue of Microorganisms (GCM) 10K type strain sequencing project: providing services to taxonomists for standard genome sequencing and annotation.</title>
        <authorList>
            <consortium name="The Broad Institute Genomics Platform"/>
            <consortium name="The Broad Institute Genome Sequencing Center for Infectious Disease"/>
            <person name="Wu L."/>
            <person name="Ma J."/>
        </authorList>
    </citation>
    <scope>NUCLEOTIDE SEQUENCE [LARGE SCALE GENOMIC DNA]</scope>
    <source>
        <strain evidence="3">DT92</strain>
    </source>
</reference>
<evidence type="ECO:0000259" key="1">
    <source>
        <dbReference type="PROSITE" id="PS50213"/>
    </source>
</evidence>
<gene>
    <name evidence="2" type="ORF">ACFSJT_13210</name>
</gene>
<keyword evidence="3" id="KW-1185">Reference proteome</keyword>
<dbReference type="InterPro" id="IPR036378">
    <property type="entry name" value="FAS1_dom_sf"/>
</dbReference>
<feature type="domain" description="FAS1" evidence="1">
    <location>
        <begin position="52"/>
        <end position="196"/>
    </location>
</feature>
<dbReference type="Gene3D" id="2.30.180.10">
    <property type="entry name" value="FAS1 domain"/>
    <property type="match status" value="1"/>
</dbReference>
<name>A0ABW5AXK6_9FLAO</name>
<dbReference type="PROSITE" id="PS51257">
    <property type="entry name" value="PROKAR_LIPOPROTEIN"/>
    <property type="match status" value="1"/>
</dbReference>